<evidence type="ECO:0008006" key="4">
    <source>
        <dbReference type="Google" id="ProtNLM"/>
    </source>
</evidence>
<dbReference type="PANTHER" id="PTHR34301:SF8">
    <property type="entry name" value="ATPASE DOMAIN-CONTAINING PROTEIN"/>
    <property type="match status" value="1"/>
</dbReference>
<keyword evidence="1" id="KW-0175">Coiled coil</keyword>
<evidence type="ECO:0000313" key="3">
    <source>
        <dbReference type="Proteomes" id="UP000189670"/>
    </source>
</evidence>
<dbReference type="InterPro" id="IPR027417">
    <property type="entry name" value="P-loop_NTPase"/>
</dbReference>
<evidence type="ECO:0000256" key="1">
    <source>
        <dbReference type="SAM" id="Coils"/>
    </source>
</evidence>
<dbReference type="PANTHER" id="PTHR34301">
    <property type="entry name" value="DNA-BINDING PROTEIN-RELATED"/>
    <property type="match status" value="1"/>
</dbReference>
<dbReference type="Gene3D" id="3.40.50.300">
    <property type="entry name" value="P-loop containing nucleotide triphosphate hydrolases"/>
    <property type="match status" value="1"/>
</dbReference>
<protein>
    <recommendedName>
        <fullName evidence="4">ATPase domain protein, prokaryote domain protein</fullName>
    </recommendedName>
</protein>
<name>A0A1V1P0Z0_9BACT</name>
<dbReference type="Proteomes" id="UP000189670">
    <property type="component" value="Unassembled WGS sequence"/>
</dbReference>
<gene>
    <name evidence="2" type="ORF">OMM_04545</name>
</gene>
<organism evidence="2 3">
    <name type="scientific">Candidatus Magnetoglobus multicellularis str. Araruama</name>
    <dbReference type="NCBI Taxonomy" id="890399"/>
    <lineage>
        <taxon>Bacteria</taxon>
        <taxon>Pseudomonadati</taxon>
        <taxon>Thermodesulfobacteriota</taxon>
        <taxon>Desulfobacteria</taxon>
        <taxon>Desulfobacterales</taxon>
        <taxon>Desulfobacteraceae</taxon>
        <taxon>Candidatus Magnetoglobus</taxon>
    </lineage>
</organism>
<comment type="caution">
    <text evidence="2">The sequence shown here is derived from an EMBL/GenBank/DDBJ whole genome shotgun (WGS) entry which is preliminary data.</text>
</comment>
<dbReference type="SUPFAM" id="SSF52540">
    <property type="entry name" value="P-loop containing nucleoside triphosphate hydrolases"/>
    <property type="match status" value="1"/>
</dbReference>
<dbReference type="AlphaFoldDB" id="A0A1V1P0Z0"/>
<evidence type="ECO:0000313" key="2">
    <source>
        <dbReference type="EMBL" id="ETR68468.1"/>
    </source>
</evidence>
<reference evidence="3" key="1">
    <citation type="submission" date="2012-11" db="EMBL/GenBank/DDBJ databases">
        <authorList>
            <person name="Lucero-Rivera Y.E."/>
            <person name="Tovar-Ramirez D."/>
        </authorList>
    </citation>
    <scope>NUCLEOTIDE SEQUENCE [LARGE SCALE GENOMIC DNA]</scope>
    <source>
        <strain evidence="3">Araruama</strain>
    </source>
</reference>
<accession>A0A1V1P0Z0</accession>
<dbReference type="EMBL" id="ATBP01000941">
    <property type="protein sequence ID" value="ETR68468.1"/>
    <property type="molecule type" value="Genomic_DNA"/>
</dbReference>
<proteinExistence type="predicted"/>
<sequence length="602" mass="70880">MQYSLEERIGDPFLFCGREKEMTLLLDWISRIPKKLSKSQAILGRRKSGKTAIMQRLFNILWSQNGKVIPFYFEVLDQNQWILQFADEYFRTFLSQYLSFEKRMPLESDNAPFDWETIHCLCNQLNNERILENLQRFNKYYDEENTHSAIMFAFGAPVRFAQYTGKFFLVMIDEIQYMTEYIFHDQERKIKAYNLPGAFHGLVEIKSAPMLVAGSYIGWMTQMMRKMFVGSRLRPFPVSPKLDEKGGLEAVFKYAETYNIQLTDEIANVINMIIQSDPFYMTALFSSPFRDFSSVEGVIQTFVEEISNKKGELYLTWMEYIDISLKKVNDKYGKQILLILSKNRYQKMGRDEILKKLDWSEERDAELQEKLLALEYGGLIESTSSNYHYQGIPDDILDLIFRERYQYEIYKKQFNMASELKKRVKELEQNNRSLKGQVNELKGRMLEVVLWRELNTYRKKGTAISGLENRFRPMPDHLKNAPFLTSMKEMSIGLIYLNYFIQSPETAVMELDLLVEGTTETGYQAIVFEIKNRDEKNCPTDQEVKLFVQKIEVFEHALKRMGHQNICLFPVFLSANGFEGSTEKWLHEQNVFTADMNTWMED</sequence>
<feature type="coiled-coil region" evidence="1">
    <location>
        <begin position="410"/>
        <end position="444"/>
    </location>
</feature>